<sequence>MVKFRSGVAWRDVPGRYGSWRSLHTHFRRWAANGTFTPMLQAAQARADAAEDIDWLLSVDSAIVRAHQHAAGTRKGGGGRSADRGAG</sequence>
<dbReference type="PANTHER" id="PTHR46637:SF1">
    <property type="entry name" value="BLL5188 PROTEIN"/>
    <property type="match status" value="1"/>
</dbReference>
<gene>
    <name evidence="3" type="ORF">GCM10022214_05250</name>
</gene>
<dbReference type="InterPro" id="IPR052909">
    <property type="entry name" value="Transposase_6_like"/>
</dbReference>
<keyword evidence="4" id="KW-1185">Reference proteome</keyword>
<accession>A0ABP7V015</accession>
<evidence type="ECO:0000256" key="1">
    <source>
        <dbReference type="SAM" id="MobiDB-lite"/>
    </source>
</evidence>
<proteinExistence type="predicted"/>
<dbReference type="EMBL" id="BAAAZG010000001">
    <property type="protein sequence ID" value="GAA4056546.1"/>
    <property type="molecule type" value="Genomic_DNA"/>
</dbReference>
<name>A0ABP7V015_9ACTN</name>
<comment type="caution">
    <text evidence="3">The sequence shown here is derived from an EMBL/GenBank/DDBJ whole genome shotgun (WGS) entry which is preliminary data.</text>
</comment>
<dbReference type="PANTHER" id="PTHR46637">
    <property type="entry name" value="TIS1421-TRANSPOSASE PROTEIN A"/>
    <property type="match status" value="1"/>
</dbReference>
<organism evidence="3 4">
    <name type="scientific">Actinomadura miaoliensis</name>
    <dbReference type="NCBI Taxonomy" id="430685"/>
    <lineage>
        <taxon>Bacteria</taxon>
        <taxon>Bacillati</taxon>
        <taxon>Actinomycetota</taxon>
        <taxon>Actinomycetes</taxon>
        <taxon>Streptosporangiales</taxon>
        <taxon>Thermomonosporaceae</taxon>
        <taxon>Actinomadura</taxon>
    </lineage>
</organism>
<reference evidence="4" key="1">
    <citation type="journal article" date="2019" name="Int. J. Syst. Evol. Microbiol.">
        <title>The Global Catalogue of Microorganisms (GCM) 10K type strain sequencing project: providing services to taxonomists for standard genome sequencing and annotation.</title>
        <authorList>
            <consortium name="The Broad Institute Genomics Platform"/>
            <consortium name="The Broad Institute Genome Sequencing Center for Infectious Disease"/>
            <person name="Wu L."/>
            <person name="Ma J."/>
        </authorList>
    </citation>
    <scope>NUCLEOTIDE SEQUENCE [LARGE SCALE GENOMIC DNA]</scope>
    <source>
        <strain evidence="4">JCM 16702</strain>
    </source>
</reference>
<dbReference type="Proteomes" id="UP001500683">
    <property type="component" value="Unassembled WGS sequence"/>
</dbReference>
<protein>
    <recommendedName>
        <fullName evidence="2">Insertion element IS402-like domain-containing protein</fullName>
    </recommendedName>
</protein>
<dbReference type="InterPro" id="IPR025161">
    <property type="entry name" value="IS402-like_dom"/>
</dbReference>
<feature type="domain" description="Insertion element IS402-like" evidence="2">
    <location>
        <begin position="3"/>
        <end position="37"/>
    </location>
</feature>
<feature type="region of interest" description="Disordered" evidence="1">
    <location>
        <begin position="68"/>
        <end position="87"/>
    </location>
</feature>
<evidence type="ECO:0000313" key="3">
    <source>
        <dbReference type="EMBL" id="GAA4056546.1"/>
    </source>
</evidence>
<evidence type="ECO:0000259" key="2">
    <source>
        <dbReference type="Pfam" id="PF13340"/>
    </source>
</evidence>
<evidence type="ECO:0000313" key="4">
    <source>
        <dbReference type="Proteomes" id="UP001500683"/>
    </source>
</evidence>
<dbReference type="Pfam" id="PF13340">
    <property type="entry name" value="DUF4096"/>
    <property type="match status" value="1"/>
</dbReference>